<dbReference type="GO" id="GO:0005975">
    <property type="term" value="P:carbohydrate metabolic process"/>
    <property type="evidence" value="ECO:0007669"/>
    <property type="project" value="InterPro"/>
</dbReference>
<dbReference type="InterPro" id="IPR011914">
    <property type="entry name" value="RfaE_dom_II"/>
</dbReference>
<keyword evidence="2 9" id="KW-0808">Transferase</keyword>
<dbReference type="InterPro" id="IPR014729">
    <property type="entry name" value="Rossmann-like_a/b/a_fold"/>
</dbReference>
<name>A0A1J5PPK0_9ZZZZ</name>
<proteinExistence type="predicted"/>
<evidence type="ECO:0000256" key="1">
    <source>
        <dbReference type="ARBA" id="ARBA00012519"/>
    </source>
</evidence>
<comment type="catalytic activity">
    <reaction evidence="7">
        <text>D-glycero-beta-D-manno-heptose 1-phosphate + ATP + H(+) = ADP-D-glycero-beta-D-manno-heptose + diphosphate</text>
        <dbReference type="Rhea" id="RHEA:27465"/>
        <dbReference type="ChEBI" id="CHEBI:15378"/>
        <dbReference type="ChEBI" id="CHEBI:30616"/>
        <dbReference type="ChEBI" id="CHEBI:33019"/>
        <dbReference type="ChEBI" id="CHEBI:59967"/>
        <dbReference type="ChEBI" id="CHEBI:61593"/>
        <dbReference type="EC" id="2.7.7.70"/>
    </reaction>
</comment>
<evidence type="ECO:0000256" key="5">
    <source>
        <dbReference type="ARBA" id="ARBA00022840"/>
    </source>
</evidence>
<evidence type="ECO:0000256" key="3">
    <source>
        <dbReference type="ARBA" id="ARBA00022695"/>
    </source>
</evidence>
<dbReference type="GO" id="GO:0033786">
    <property type="term" value="F:heptose-1-phosphate adenylyltransferase activity"/>
    <property type="evidence" value="ECO:0007669"/>
    <property type="project" value="RHEA"/>
</dbReference>
<reference evidence="9" key="1">
    <citation type="submission" date="2016-10" db="EMBL/GenBank/DDBJ databases">
        <title>Sequence of Gallionella enrichment culture.</title>
        <authorList>
            <person name="Poehlein A."/>
            <person name="Muehling M."/>
            <person name="Daniel R."/>
        </authorList>
    </citation>
    <scope>NUCLEOTIDE SEQUENCE</scope>
</reference>
<evidence type="ECO:0000256" key="7">
    <source>
        <dbReference type="ARBA" id="ARBA00047428"/>
    </source>
</evidence>
<organism evidence="9">
    <name type="scientific">mine drainage metagenome</name>
    <dbReference type="NCBI Taxonomy" id="410659"/>
    <lineage>
        <taxon>unclassified sequences</taxon>
        <taxon>metagenomes</taxon>
        <taxon>ecological metagenomes</taxon>
    </lineage>
</organism>
<protein>
    <recommendedName>
        <fullName evidence="1">D-glycero-beta-D-manno-heptose 1-phosphate adenylyltransferase</fullName>
        <ecNumber evidence="1">2.7.7.70</ecNumber>
    </recommendedName>
</protein>
<dbReference type="GO" id="GO:0016773">
    <property type="term" value="F:phosphotransferase activity, alcohol group as acceptor"/>
    <property type="evidence" value="ECO:0007669"/>
    <property type="project" value="InterPro"/>
</dbReference>
<dbReference type="NCBIfam" id="TIGR00125">
    <property type="entry name" value="cyt_tran_rel"/>
    <property type="match status" value="1"/>
</dbReference>
<dbReference type="Pfam" id="PF01467">
    <property type="entry name" value="CTP_transf_like"/>
    <property type="match status" value="1"/>
</dbReference>
<dbReference type="EMBL" id="MLJW01003009">
    <property type="protein sequence ID" value="OIQ73082.1"/>
    <property type="molecule type" value="Genomic_DNA"/>
</dbReference>
<dbReference type="AlphaFoldDB" id="A0A1J5PPK0"/>
<evidence type="ECO:0000256" key="2">
    <source>
        <dbReference type="ARBA" id="ARBA00022679"/>
    </source>
</evidence>
<evidence type="ECO:0000256" key="6">
    <source>
        <dbReference type="ARBA" id="ARBA00023277"/>
    </source>
</evidence>
<feature type="domain" description="Cytidyltransferase-like" evidence="8">
    <location>
        <begin position="26"/>
        <end position="121"/>
    </location>
</feature>
<dbReference type="NCBIfam" id="TIGR02199">
    <property type="entry name" value="rfaE_dom_II"/>
    <property type="match status" value="1"/>
</dbReference>
<evidence type="ECO:0000256" key="4">
    <source>
        <dbReference type="ARBA" id="ARBA00022741"/>
    </source>
</evidence>
<keyword evidence="5" id="KW-0067">ATP-binding</keyword>
<dbReference type="GO" id="GO:0005524">
    <property type="term" value="F:ATP binding"/>
    <property type="evidence" value="ECO:0007669"/>
    <property type="project" value="UniProtKB-KW"/>
</dbReference>
<dbReference type="PANTHER" id="PTHR43793:SF2">
    <property type="entry name" value="BIFUNCTIONAL PROTEIN HLDE"/>
    <property type="match status" value="1"/>
</dbReference>
<evidence type="ECO:0000259" key="8">
    <source>
        <dbReference type="Pfam" id="PF01467"/>
    </source>
</evidence>
<evidence type="ECO:0000313" key="9">
    <source>
        <dbReference type="EMBL" id="OIQ73082.1"/>
    </source>
</evidence>
<dbReference type="InterPro" id="IPR004821">
    <property type="entry name" value="Cyt_trans-like"/>
</dbReference>
<dbReference type="Gene3D" id="3.40.50.620">
    <property type="entry name" value="HUPs"/>
    <property type="match status" value="1"/>
</dbReference>
<keyword evidence="3 9" id="KW-0548">Nucleotidyltransferase</keyword>
<dbReference type="SUPFAM" id="SSF52374">
    <property type="entry name" value="Nucleotidylyl transferase"/>
    <property type="match status" value="1"/>
</dbReference>
<comment type="caution">
    <text evidence="9">The sequence shown here is derived from an EMBL/GenBank/DDBJ whole genome shotgun (WGS) entry which is preliminary data.</text>
</comment>
<gene>
    <name evidence="9" type="ORF">GALL_452840</name>
</gene>
<keyword evidence="6" id="KW-0119">Carbohydrate metabolism</keyword>
<sequence length="162" mass="17191">MDFLDKIVPPGRLAARIADLPRPLVFTNGVFDILHRGHVSYLAAARALGASLVIGLNSDASVRLLGKGPERPLNSQDDRAAVLAALESVSLVTLFDDRMPLALIERVRPDVYVKGGDYDMATLAETALVQGWGGRSAAIPFVEGRSTTGLVQRIRGAGAAES</sequence>
<dbReference type="InterPro" id="IPR050385">
    <property type="entry name" value="Archaeal_FAD_synthase"/>
</dbReference>
<accession>A0A1J5PPK0</accession>
<dbReference type="PANTHER" id="PTHR43793">
    <property type="entry name" value="FAD SYNTHASE"/>
    <property type="match status" value="1"/>
</dbReference>
<keyword evidence="4" id="KW-0547">Nucleotide-binding</keyword>
<dbReference type="EC" id="2.7.7.70" evidence="1"/>